<feature type="compositionally biased region" description="Polar residues" evidence="1">
    <location>
        <begin position="26"/>
        <end position="39"/>
    </location>
</feature>
<name>A0ABP7ZZ20_9MICO</name>
<organism evidence="2 3">
    <name type="scientific">Gryllotalpicola koreensis</name>
    <dbReference type="NCBI Taxonomy" id="993086"/>
    <lineage>
        <taxon>Bacteria</taxon>
        <taxon>Bacillati</taxon>
        <taxon>Actinomycetota</taxon>
        <taxon>Actinomycetes</taxon>
        <taxon>Micrococcales</taxon>
        <taxon>Microbacteriaceae</taxon>
        <taxon>Gryllotalpicola</taxon>
    </lineage>
</organism>
<feature type="region of interest" description="Disordered" evidence="1">
    <location>
        <begin position="26"/>
        <end position="81"/>
    </location>
</feature>
<proteinExistence type="predicted"/>
<evidence type="ECO:0000256" key="1">
    <source>
        <dbReference type="SAM" id="MobiDB-lite"/>
    </source>
</evidence>
<evidence type="ECO:0000313" key="2">
    <source>
        <dbReference type="EMBL" id="GAA4173899.1"/>
    </source>
</evidence>
<keyword evidence="3" id="KW-1185">Reference proteome</keyword>
<feature type="compositionally biased region" description="Basic and acidic residues" evidence="1">
    <location>
        <begin position="44"/>
        <end position="53"/>
    </location>
</feature>
<feature type="compositionally biased region" description="Basic and acidic residues" evidence="1">
    <location>
        <begin position="70"/>
        <end position="81"/>
    </location>
</feature>
<reference evidence="3" key="1">
    <citation type="journal article" date="2019" name="Int. J. Syst. Evol. Microbiol.">
        <title>The Global Catalogue of Microorganisms (GCM) 10K type strain sequencing project: providing services to taxonomists for standard genome sequencing and annotation.</title>
        <authorList>
            <consortium name="The Broad Institute Genomics Platform"/>
            <consortium name="The Broad Institute Genome Sequencing Center for Infectious Disease"/>
            <person name="Wu L."/>
            <person name="Ma J."/>
        </authorList>
    </citation>
    <scope>NUCLEOTIDE SEQUENCE [LARGE SCALE GENOMIC DNA]</scope>
    <source>
        <strain evidence="3">JCM 17591</strain>
    </source>
</reference>
<accession>A0ABP7ZZ20</accession>
<evidence type="ECO:0000313" key="3">
    <source>
        <dbReference type="Proteomes" id="UP001501079"/>
    </source>
</evidence>
<dbReference type="Proteomes" id="UP001501079">
    <property type="component" value="Unassembled WGS sequence"/>
</dbReference>
<dbReference type="EMBL" id="BAABBW010000002">
    <property type="protein sequence ID" value="GAA4173899.1"/>
    <property type="molecule type" value="Genomic_DNA"/>
</dbReference>
<gene>
    <name evidence="2" type="ORF">GCM10022287_17000</name>
</gene>
<comment type="caution">
    <text evidence="2">The sequence shown here is derived from an EMBL/GenBank/DDBJ whole genome shotgun (WGS) entry which is preliminary data.</text>
</comment>
<sequence length="81" mass="9020">MLTPILPFEQGFQDRGADLTDITARSRLTSGSNGHLSPTTKPPRTVEARRPPETEADAGPYDRYTRRQVKRADKARKLAAL</sequence>
<protein>
    <submittedName>
        <fullName evidence="2">Uncharacterized protein</fullName>
    </submittedName>
</protein>